<organism evidence="1 2">
    <name type="scientific">Portunus trituberculatus</name>
    <name type="common">Swimming crab</name>
    <name type="synonym">Neptunus trituberculatus</name>
    <dbReference type="NCBI Taxonomy" id="210409"/>
    <lineage>
        <taxon>Eukaryota</taxon>
        <taxon>Metazoa</taxon>
        <taxon>Ecdysozoa</taxon>
        <taxon>Arthropoda</taxon>
        <taxon>Crustacea</taxon>
        <taxon>Multicrustacea</taxon>
        <taxon>Malacostraca</taxon>
        <taxon>Eumalacostraca</taxon>
        <taxon>Eucarida</taxon>
        <taxon>Decapoda</taxon>
        <taxon>Pleocyemata</taxon>
        <taxon>Brachyura</taxon>
        <taxon>Eubrachyura</taxon>
        <taxon>Portunoidea</taxon>
        <taxon>Portunidae</taxon>
        <taxon>Portuninae</taxon>
        <taxon>Portunus</taxon>
    </lineage>
</organism>
<accession>A0A5B7KB99</accession>
<evidence type="ECO:0000313" key="1">
    <source>
        <dbReference type="EMBL" id="MPD04096.1"/>
    </source>
</evidence>
<sequence>MVMGRGLAKKRHVHQNQGGNGRWRVGDSFIYGSCIGSLILQGGVLVVVKGDEDVEYPTSATS</sequence>
<evidence type="ECO:0000313" key="2">
    <source>
        <dbReference type="Proteomes" id="UP000324222"/>
    </source>
</evidence>
<keyword evidence="2" id="KW-1185">Reference proteome</keyword>
<protein>
    <submittedName>
        <fullName evidence="1">Uncharacterized protein</fullName>
    </submittedName>
</protein>
<dbReference type="EMBL" id="VSRR010139399">
    <property type="protein sequence ID" value="MPD04096.1"/>
    <property type="molecule type" value="Genomic_DNA"/>
</dbReference>
<comment type="caution">
    <text evidence="1">The sequence shown here is derived from an EMBL/GenBank/DDBJ whole genome shotgun (WGS) entry which is preliminary data.</text>
</comment>
<proteinExistence type="predicted"/>
<name>A0A5B7KB99_PORTR</name>
<dbReference type="Proteomes" id="UP000324222">
    <property type="component" value="Unassembled WGS sequence"/>
</dbReference>
<reference evidence="1 2" key="1">
    <citation type="submission" date="2019-05" db="EMBL/GenBank/DDBJ databases">
        <title>Another draft genome of Portunus trituberculatus and its Hox gene families provides insights of decapod evolution.</title>
        <authorList>
            <person name="Jeong J.-H."/>
            <person name="Song I."/>
            <person name="Kim S."/>
            <person name="Choi T."/>
            <person name="Kim D."/>
            <person name="Ryu S."/>
            <person name="Kim W."/>
        </authorList>
    </citation>
    <scope>NUCLEOTIDE SEQUENCE [LARGE SCALE GENOMIC DNA]</scope>
    <source>
        <tissue evidence="1">Muscle</tissue>
    </source>
</reference>
<dbReference type="AlphaFoldDB" id="A0A5B7KB99"/>
<gene>
    <name evidence="1" type="ORF">E2C01_099766</name>
</gene>